<keyword evidence="3" id="KW-1185">Reference proteome</keyword>
<protein>
    <submittedName>
        <fullName evidence="2">Uncharacterized protein</fullName>
    </submittedName>
</protein>
<dbReference type="EMBL" id="JABCKI010008033">
    <property type="protein sequence ID" value="KAG5633371.1"/>
    <property type="molecule type" value="Genomic_DNA"/>
</dbReference>
<comment type="caution">
    <text evidence="2">The sequence shown here is derived from an EMBL/GenBank/DDBJ whole genome shotgun (WGS) entry which is preliminary data.</text>
</comment>
<feature type="compositionally biased region" description="Low complexity" evidence="1">
    <location>
        <begin position="1"/>
        <end position="19"/>
    </location>
</feature>
<gene>
    <name evidence="2" type="ORF">H0H81_008382</name>
</gene>
<proteinExistence type="predicted"/>
<evidence type="ECO:0000313" key="2">
    <source>
        <dbReference type="EMBL" id="KAG5633371.1"/>
    </source>
</evidence>
<evidence type="ECO:0000256" key="1">
    <source>
        <dbReference type="SAM" id="MobiDB-lite"/>
    </source>
</evidence>
<sequence length="137" mass="14401">PTPARLGSPRPLHLRSSPSTQTDLDISEGDGGNASVADDAEISDFDISPCASPGPNSHATGRGVPGPFHSRSFLQVPDSVIEDNFIETGSAAVSNERYTAASFQHVTDSAIDHEGGNFNDGDDEFDVNSDDEGRDVD</sequence>
<name>A0A9P7K110_9AGAR</name>
<dbReference type="AlphaFoldDB" id="A0A9P7K110"/>
<reference evidence="2" key="1">
    <citation type="submission" date="2021-02" db="EMBL/GenBank/DDBJ databases">
        <authorList>
            <person name="Nieuwenhuis M."/>
            <person name="Van De Peppel L.J.J."/>
        </authorList>
    </citation>
    <scope>NUCLEOTIDE SEQUENCE</scope>
    <source>
        <strain evidence="2">D49</strain>
    </source>
</reference>
<feature type="compositionally biased region" description="Acidic residues" evidence="1">
    <location>
        <begin position="120"/>
        <end position="137"/>
    </location>
</feature>
<evidence type="ECO:0000313" key="3">
    <source>
        <dbReference type="Proteomes" id="UP000717328"/>
    </source>
</evidence>
<feature type="non-terminal residue" evidence="2">
    <location>
        <position position="1"/>
    </location>
</feature>
<feature type="region of interest" description="Disordered" evidence="1">
    <location>
        <begin position="111"/>
        <end position="137"/>
    </location>
</feature>
<feature type="region of interest" description="Disordered" evidence="1">
    <location>
        <begin position="1"/>
        <end position="70"/>
    </location>
</feature>
<accession>A0A9P7K110</accession>
<reference evidence="2" key="2">
    <citation type="submission" date="2021-10" db="EMBL/GenBank/DDBJ databases">
        <title>Phylogenomics reveals ancestral predisposition of the termite-cultivated fungus Termitomyces towards a domesticated lifestyle.</title>
        <authorList>
            <person name="Auxier B."/>
            <person name="Grum-Grzhimaylo A."/>
            <person name="Cardenas M.E."/>
            <person name="Lodge J.D."/>
            <person name="Laessoe T."/>
            <person name="Pedersen O."/>
            <person name="Smith M.E."/>
            <person name="Kuyper T.W."/>
            <person name="Franco-Molano E.A."/>
            <person name="Baroni T.J."/>
            <person name="Aanen D.K."/>
        </authorList>
    </citation>
    <scope>NUCLEOTIDE SEQUENCE</scope>
    <source>
        <strain evidence="2">D49</strain>
    </source>
</reference>
<organism evidence="2 3">
    <name type="scientific">Sphagnurus paluster</name>
    <dbReference type="NCBI Taxonomy" id="117069"/>
    <lineage>
        <taxon>Eukaryota</taxon>
        <taxon>Fungi</taxon>
        <taxon>Dikarya</taxon>
        <taxon>Basidiomycota</taxon>
        <taxon>Agaricomycotina</taxon>
        <taxon>Agaricomycetes</taxon>
        <taxon>Agaricomycetidae</taxon>
        <taxon>Agaricales</taxon>
        <taxon>Tricholomatineae</taxon>
        <taxon>Lyophyllaceae</taxon>
        <taxon>Sphagnurus</taxon>
    </lineage>
</organism>
<dbReference type="Proteomes" id="UP000717328">
    <property type="component" value="Unassembled WGS sequence"/>
</dbReference>